<name>A0AAV9VBP4_9PEZI</name>
<evidence type="ECO:0000313" key="1">
    <source>
        <dbReference type="EMBL" id="KAK6359390.1"/>
    </source>
</evidence>
<sequence length="159" mass="17594">MLLDTNVLTPILDGRKLSVWLEAVLANNKNAVAQFSIAEHLCRRKALQSSYQAATQALRNRGIAIVNGPYSNRTSTELLCDMLILEQKVSPSKPILMPGQASWKQMLVGSRVDLALACEGHVRGYSFLTKDGKFCSHCRSSLTKWGLTTYCVPNKALLR</sequence>
<dbReference type="EMBL" id="JAVHNQ010000001">
    <property type="protein sequence ID" value="KAK6359390.1"/>
    <property type="molecule type" value="Genomic_DNA"/>
</dbReference>
<evidence type="ECO:0000313" key="2">
    <source>
        <dbReference type="Proteomes" id="UP001375240"/>
    </source>
</evidence>
<evidence type="ECO:0008006" key="3">
    <source>
        <dbReference type="Google" id="ProtNLM"/>
    </source>
</evidence>
<protein>
    <recommendedName>
        <fullName evidence="3">PIN domain-containing protein</fullName>
    </recommendedName>
</protein>
<proteinExistence type="predicted"/>
<accession>A0AAV9VBP4</accession>
<comment type="caution">
    <text evidence="1">The sequence shown here is derived from an EMBL/GenBank/DDBJ whole genome shotgun (WGS) entry which is preliminary data.</text>
</comment>
<organism evidence="1 2">
    <name type="scientific">Orbilia brochopaga</name>
    <dbReference type="NCBI Taxonomy" id="3140254"/>
    <lineage>
        <taxon>Eukaryota</taxon>
        <taxon>Fungi</taxon>
        <taxon>Dikarya</taxon>
        <taxon>Ascomycota</taxon>
        <taxon>Pezizomycotina</taxon>
        <taxon>Orbiliomycetes</taxon>
        <taxon>Orbiliales</taxon>
        <taxon>Orbiliaceae</taxon>
        <taxon>Orbilia</taxon>
    </lineage>
</organism>
<keyword evidence="2" id="KW-1185">Reference proteome</keyword>
<gene>
    <name evidence="1" type="ORF">TWF696_000550</name>
</gene>
<dbReference type="AlphaFoldDB" id="A0AAV9VBP4"/>
<dbReference type="Proteomes" id="UP001375240">
    <property type="component" value="Unassembled WGS sequence"/>
</dbReference>
<reference evidence="1 2" key="1">
    <citation type="submission" date="2019-10" db="EMBL/GenBank/DDBJ databases">
        <authorList>
            <person name="Palmer J.M."/>
        </authorList>
    </citation>
    <scope>NUCLEOTIDE SEQUENCE [LARGE SCALE GENOMIC DNA]</scope>
    <source>
        <strain evidence="1 2">TWF696</strain>
    </source>
</reference>